<keyword evidence="1" id="KW-0175">Coiled coil</keyword>
<dbReference type="Proteomes" id="UP000694388">
    <property type="component" value="Unplaced"/>
</dbReference>
<dbReference type="Ensembl" id="ENSEBUT00000025988.1">
    <property type="protein sequence ID" value="ENSEBUP00000025413.1"/>
    <property type="gene ID" value="ENSEBUG00000015642.1"/>
</dbReference>
<dbReference type="GeneTree" id="ENSGT00510000048167"/>
<feature type="compositionally biased region" description="Polar residues" evidence="2">
    <location>
        <begin position="416"/>
        <end position="425"/>
    </location>
</feature>
<dbReference type="AlphaFoldDB" id="A0A8C4R9A9"/>
<evidence type="ECO:0000256" key="2">
    <source>
        <dbReference type="SAM" id="MobiDB-lite"/>
    </source>
</evidence>
<dbReference type="GO" id="GO:0031252">
    <property type="term" value="C:cell leading edge"/>
    <property type="evidence" value="ECO:0007669"/>
    <property type="project" value="TreeGrafter"/>
</dbReference>
<reference evidence="3" key="1">
    <citation type="submission" date="2025-08" db="UniProtKB">
        <authorList>
            <consortium name="Ensembl"/>
        </authorList>
    </citation>
    <scope>IDENTIFICATION</scope>
</reference>
<dbReference type="InterPro" id="IPR024849">
    <property type="entry name" value="Shootin-1"/>
</dbReference>
<proteinExistence type="predicted"/>
<keyword evidence="4" id="KW-1185">Reference proteome</keyword>
<evidence type="ECO:0000313" key="4">
    <source>
        <dbReference type="Proteomes" id="UP000694388"/>
    </source>
</evidence>
<dbReference type="GO" id="GO:0048812">
    <property type="term" value="P:neuron projection morphogenesis"/>
    <property type="evidence" value="ECO:0007669"/>
    <property type="project" value="TreeGrafter"/>
</dbReference>
<organism evidence="3 4">
    <name type="scientific">Eptatretus burgeri</name>
    <name type="common">Inshore hagfish</name>
    <dbReference type="NCBI Taxonomy" id="7764"/>
    <lineage>
        <taxon>Eukaryota</taxon>
        <taxon>Metazoa</taxon>
        <taxon>Chordata</taxon>
        <taxon>Craniata</taxon>
        <taxon>Vertebrata</taxon>
        <taxon>Cyclostomata</taxon>
        <taxon>Myxini</taxon>
        <taxon>Myxiniformes</taxon>
        <taxon>Myxinidae</taxon>
        <taxon>Eptatretinae</taxon>
        <taxon>Eptatretus</taxon>
    </lineage>
</organism>
<name>A0A8C4R9A9_EPTBU</name>
<accession>A0A8C4R9A9</accession>
<sequence>MTIVPRPPVSLPLAVLSVPPTRESESQRVRVIVMSLPSCAAVSEEHTVNKAEKSQLLDKCRALQEERDAAYAEIQTFHGVSHLVLDEVGNMRNRLEIEKTCRESAENYASQVNKENKKLKRISRKFMATVGIMEFPDNLLDLDDTPLPAEYAETQDLNSDCVSAVEKLEKQVSDLQEENTRLGEQLKECQSKIETLVEQLQNEQAEQACLVEKLAEKDATLKKYNRVSTLALDEFTELNEKLNLEQELRQKAENYAHKMMVEKKQAQRQTQVLSNNACPNAVLAQALEDVSTMAARLEEEHKLREKFERDLQAQIDGSALRHELDLLRPQLQIAEEQRCEAAAQASQAEEQARNLEQKLGKLQKRVEELEKSHLLPTPPPPPPPTPPPLPPPLSPHNPLKSLMAMLKGRSAGQTGGSRRNASGPSPTDEFESVRQKAVDEMMQRIKQGVQLRAVTRPQDNKSSGKLDGESAIDTLKTLLRSPTSQQQPAQAEPASECELSLILRRRREATESLSGQENEGNGDLLIGIVCKTCCNLQPLMDPQNQDRAQFLCTNVEAPQRS</sequence>
<feature type="compositionally biased region" description="Pro residues" evidence="2">
    <location>
        <begin position="376"/>
        <end position="395"/>
    </location>
</feature>
<dbReference type="OMA" id="MAYWHPL"/>
<reference evidence="3" key="2">
    <citation type="submission" date="2025-09" db="UniProtKB">
        <authorList>
            <consortium name="Ensembl"/>
        </authorList>
    </citation>
    <scope>IDENTIFICATION</scope>
</reference>
<feature type="region of interest" description="Disordered" evidence="2">
    <location>
        <begin position="371"/>
        <end position="433"/>
    </location>
</feature>
<protein>
    <submittedName>
        <fullName evidence="3">Shootin 1</fullName>
    </submittedName>
</protein>
<dbReference type="PANTHER" id="PTHR46606:SF5">
    <property type="entry name" value="SHOOTIN-1"/>
    <property type="match status" value="1"/>
</dbReference>
<dbReference type="GO" id="GO:0044295">
    <property type="term" value="C:axonal growth cone"/>
    <property type="evidence" value="ECO:0007669"/>
    <property type="project" value="TreeGrafter"/>
</dbReference>
<dbReference type="GO" id="GO:0005737">
    <property type="term" value="C:cytoplasm"/>
    <property type="evidence" value="ECO:0007669"/>
    <property type="project" value="TreeGrafter"/>
</dbReference>
<feature type="coiled-coil region" evidence="1">
    <location>
        <begin position="158"/>
        <end position="300"/>
    </location>
</feature>
<evidence type="ECO:0000256" key="1">
    <source>
        <dbReference type="SAM" id="Coils"/>
    </source>
</evidence>
<evidence type="ECO:0000313" key="3">
    <source>
        <dbReference type="Ensembl" id="ENSEBUP00000025413.1"/>
    </source>
</evidence>
<dbReference type="GO" id="GO:2001224">
    <property type="term" value="P:positive regulation of neuron migration"/>
    <property type="evidence" value="ECO:0007669"/>
    <property type="project" value="TreeGrafter"/>
</dbReference>
<dbReference type="PANTHER" id="PTHR46606">
    <property type="entry name" value="SHOOTIN-1"/>
    <property type="match status" value="1"/>
</dbReference>